<dbReference type="InterPro" id="IPR037185">
    <property type="entry name" value="EmrE-like"/>
</dbReference>
<feature type="transmembrane region" description="Helical" evidence="6">
    <location>
        <begin position="61"/>
        <end position="82"/>
    </location>
</feature>
<feature type="transmembrane region" description="Helical" evidence="6">
    <location>
        <begin position="177"/>
        <end position="199"/>
    </location>
</feature>
<evidence type="ECO:0000256" key="5">
    <source>
        <dbReference type="ARBA" id="ARBA00023136"/>
    </source>
</evidence>
<proteinExistence type="inferred from homology"/>
<evidence type="ECO:0000256" key="3">
    <source>
        <dbReference type="ARBA" id="ARBA00022692"/>
    </source>
</evidence>
<dbReference type="InterPro" id="IPR000620">
    <property type="entry name" value="EamA_dom"/>
</dbReference>
<feature type="transmembrane region" description="Helical" evidence="6">
    <location>
        <begin position="88"/>
        <end position="109"/>
    </location>
</feature>
<reference evidence="8 9" key="1">
    <citation type="submission" date="2022-10" db="EMBL/GenBank/DDBJ databases">
        <title>Marinomonas transparenta sp. nov. and Marinomonas sargassi sp. nov., isolated from marine alga (Sargassum natans (L.) Gaillon).</title>
        <authorList>
            <person name="Wang Y."/>
        </authorList>
    </citation>
    <scope>NUCLEOTIDE SEQUENCE [LARGE SCALE GENOMIC DNA]</scope>
    <source>
        <strain evidence="8 9">C2222</strain>
    </source>
</reference>
<gene>
    <name evidence="8" type="ORF">OFY17_13960</name>
</gene>
<dbReference type="RefSeq" id="WP_263531354.1">
    <property type="nucleotide sequence ID" value="NZ_JAOVZB010000007.1"/>
</dbReference>
<evidence type="ECO:0000259" key="7">
    <source>
        <dbReference type="Pfam" id="PF00892"/>
    </source>
</evidence>
<dbReference type="Pfam" id="PF00892">
    <property type="entry name" value="EamA"/>
    <property type="match status" value="2"/>
</dbReference>
<feature type="transmembrane region" description="Helical" evidence="6">
    <location>
        <begin position="143"/>
        <end position="165"/>
    </location>
</feature>
<feature type="transmembrane region" description="Helical" evidence="6">
    <location>
        <begin position="116"/>
        <end position="137"/>
    </location>
</feature>
<protein>
    <submittedName>
        <fullName evidence="8">DMT family transporter</fullName>
    </submittedName>
</protein>
<sequence length="286" mass="30998">MVFLSVLLVLIWSTGFITGKFIVGLIDPNIYLGIRFFFAAVIFAVIVYFQKRSYPKLAEMPKHILAGVFMNSIYMGLSYVALVKGLPAGIMALIGALQPVLVTLLAFLLLKEKTTLVGAVGMLVGFVGLVMVISPALHFDMVFGGLTILTLTLGCLSVLALSFGVTYQKMSIHSSDIMSAMVIQNLSACFVTMGFAFFLGESLLELQLETFLLLLWGIVVLSCGGMFLMIFLVRKMAAAKVSILLLLAPPLAAVESYFLFSETMTIVQIIGSLITIFGVYVSKVKG</sequence>
<name>A0ABT2YW04_9GAMM</name>
<feature type="transmembrane region" description="Helical" evidence="6">
    <location>
        <begin position="211"/>
        <end position="231"/>
    </location>
</feature>
<feature type="transmembrane region" description="Helical" evidence="6">
    <location>
        <begin position="266"/>
        <end position="282"/>
    </location>
</feature>
<feature type="transmembrane region" description="Helical" evidence="6">
    <location>
        <begin position="243"/>
        <end position="260"/>
    </location>
</feature>
<evidence type="ECO:0000256" key="6">
    <source>
        <dbReference type="SAM" id="Phobius"/>
    </source>
</evidence>
<keyword evidence="3 6" id="KW-0812">Transmembrane</keyword>
<evidence type="ECO:0000256" key="2">
    <source>
        <dbReference type="ARBA" id="ARBA00007362"/>
    </source>
</evidence>
<dbReference type="InterPro" id="IPR050638">
    <property type="entry name" value="AA-Vitamin_Transporters"/>
</dbReference>
<feature type="domain" description="EamA" evidence="7">
    <location>
        <begin position="151"/>
        <end position="281"/>
    </location>
</feature>
<keyword evidence="4 6" id="KW-1133">Transmembrane helix</keyword>
<evidence type="ECO:0000313" key="9">
    <source>
        <dbReference type="Proteomes" id="UP001209713"/>
    </source>
</evidence>
<comment type="similarity">
    <text evidence="2">Belongs to the EamA transporter family.</text>
</comment>
<comment type="subcellular location">
    <subcellularLocation>
        <location evidence="1">Membrane</location>
        <topology evidence="1">Multi-pass membrane protein</topology>
    </subcellularLocation>
</comment>
<dbReference type="PANTHER" id="PTHR32322">
    <property type="entry name" value="INNER MEMBRANE TRANSPORTER"/>
    <property type="match status" value="1"/>
</dbReference>
<dbReference type="EMBL" id="JAOVZB010000007">
    <property type="protein sequence ID" value="MCV2403970.1"/>
    <property type="molecule type" value="Genomic_DNA"/>
</dbReference>
<evidence type="ECO:0000313" key="8">
    <source>
        <dbReference type="EMBL" id="MCV2403970.1"/>
    </source>
</evidence>
<keyword evidence="5 6" id="KW-0472">Membrane</keyword>
<feature type="domain" description="EamA" evidence="7">
    <location>
        <begin position="2"/>
        <end position="133"/>
    </location>
</feature>
<evidence type="ECO:0000256" key="1">
    <source>
        <dbReference type="ARBA" id="ARBA00004141"/>
    </source>
</evidence>
<evidence type="ECO:0000256" key="4">
    <source>
        <dbReference type="ARBA" id="ARBA00022989"/>
    </source>
</evidence>
<organism evidence="8 9">
    <name type="scientific">Marinomonas sargassi</name>
    <dbReference type="NCBI Taxonomy" id="2984494"/>
    <lineage>
        <taxon>Bacteria</taxon>
        <taxon>Pseudomonadati</taxon>
        <taxon>Pseudomonadota</taxon>
        <taxon>Gammaproteobacteria</taxon>
        <taxon>Oceanospirillales</taxon>
        <taxon>Oceanospirillaceae</taxon>
        <taxon>Marinomonas</taxon>
    </lineage>
</organism>
<comment type="caution">
    <text evidence="8">The sequence shown here is derived from an EMBL/GenBank/DDBJ whole genome shotgun (WGS) entry which is preliminary data.</text>
</comment>
<dbReference type="SUPFAM" id="SSF103481">
    <property type="entry name" value="Multidrug resistance efflux transporter EmrE"/>
    <property type="match status" value="2"/>
</dbReference>
<keyword evidence="9" id="KW-1185">Reference proteome</keyword>
<dbReference type="Proteomes" id="UP001209713">
    <property type="component" value="Unassembled WGS sequence"/>
</dbReference>
<dbReference type="PANTHER" id="PTHR32322:SF2">
    <property type="entry name" value="EAMA DOMAIN-CONTAINING PROTEIN"/>
    <property type="match status" value="1"/>
</dbReference>
<accession>A0ABT2YW04</accession>
<feature type="transmembrane region" description="Helical" evidence="6">
    <location>
        <begin position="29"/>
        <end position="49"/>
    </location>
</feature>